<keyword evidence="1" id="KW-0812">Transmembrane</keyword>
<gene>
    <name evidence="2" type="ORF">FE263_10935</name>
</gene>
<accession>A0A5R9J6G3</accession>
<feature type="transmembrane region" description="Helical" evidence="1">
    <location>
        <begin position="144"/>
        <end position="165"/>
    </location>
</feature>
<dbReference type="PANTHER" id="PTHR34219">
    <property type="entry name" value="IRON-REGULATED INNER MEMBRANE PROTEIN-RELATED"/>
    <property type="match status" value="1"/>
</dbReference>
<feature type="transmembrane region" description="Helical" evidence="1">
    <location>
        <begin position="349"/>
        <end position="370"/>
    </location>
</feature>
<dbReference type="AlphaFoldDB" id="A0A5R9J6G3"/>
<name>A0A5R9J6G3_9PROT</name>
<evidence type="ECO:0000313" key="2">
    <source>
        <dbReference type="EMBL" id="TLU72559.1"/>
    </source>
</evidence>
<sequence>MTMRRLLFVSHRYLGLAAAIFLLIAATTGCLLVFRAGLDAALNPELFRVPSRPVQPPLALVRFEQRAHPDWHVAGFPLRTAPGEAFCIHLAPAGPDAHDQIFVDPADGAVVGARTSAAGLGRRNLFQAIYLLHYTLLAGTPGRWLMGVAALAWLLLALLGICITWPRRPPWWRTWAPAWRSTGPALARRPLPELHRVGGLWLLGPLAILAYTSVAMNFYDEAFRPIVETLSPPRPSPFDRPAASLPAAGPAIGFARAEQAAVAAASRRTPGLAPVEIADDPARGFYEVGFAPGGSTLYEGFGRVTYSIDRRDGDVAWIDQPRLDGAGRLVLRSLYPLHSGQVFGLPTRLLVLLLGLATTGLAVTGFLPWWRRLRGRRPAAAARANERPTPTQGDC</sequence>
<dbReference type="EMBL" id="VCDI01000003">
    <property type="protein sequence ID" value="TLU72559.1"/>
    <property type="molecule type" value="Genomic_DNA"/>
</dbReference>
<dbReference type="InterPro" id="IPR005625">
    <property type="entry name" value="PepSY-ass_TM"/>
</dbReference>
<keyword evidence="1" id="KW-1133">Transmembrane helix</keyword>
<evidence type="ECO:0000313" key="3">
    <source>
        <dbReference type="Proteomes" id="UP000305654"/>
    </source>
</evidence>
<reference evidence="2 3" key="1">
    <citation type="submission" date="2019-05" db="EMBL/GenBank/DDBJ databases">
        <authorList>
            <person name="Pankratov T."/>
            <person name="Grouzdev D."/>
        </authorList>
    </citation>
    <scope>NUCLEOTIDE SEQUENCE [LARGE SCALE GENOMIC DNA]</scope>
    <source>
        <strain evidence="2 3">KEBCLARHB70R</strain>
    </source>
</reference>
<dbReference type="OrthoDB" id="7238323at2"/>
<comment type="caution">
    <text evidence="2">The sequence shown here is derived from an EMBL/GenBank/DDBJ whole genome shotgun (WGS) entry which is preliminary data.</text>
</comment>
<keyword evidence="3" id="KW-1185">Reference proteome</keyword>
<dbReference type="PANTHER" id="PTHR34219:SF5">
    <property type="entry name" value="BLR4505 PROTEIN"/>
    <property type="match status" value="1"/>
</dbReference>
<evidence type="ECO:0000256" key="1">
    <source>
        <dbReference type="SAM" id="Phobius"/>
    </source>
</evidence>
<organism evidence="2 3">
    <name type="scientific">Lichenicoccus roseus</name>
    <dbReference type="NCBI Taxonomy" id="2683649"/>
    <lineage>
        <taxon>Bacteria</taxon>
        <taxon>Pseudomonadati</taxon>
        <taxon>Pseudomonadota</taxon>
        <taxon>Alphaproteobacteria</taxon>
        <taxon>Acetobacterales</taxon>
        <taxon>Acetobacteraceae</taxon>
        <taxon>Lichenicoccus</taxon>
    </lineage>
</organism>
<dbReference type="Pfam" id="PF03929">
    <property type="entry name" value="PepSY_TM"/>
    <property type="match status" value="1"/>
</dbReference>
<keyword evidence="1" id="KW-0472">Membrane</keyword>
<protein>
    <submittedName>
        <fullName evidence="2">PepSY domain-containing protein</fullName>
    </submittedName>
</protein>
<dbReference type="PROSITE" id="PS51257">
    <property type="entry name" value="PROKAR_LIPOPROTEIN"/>
    <property type="match status" value="1"/>
</dbReference>
<dbReference type="RefSeq" id="WP_138326021.1">
    <property type="nucleotide sequence ID" value="NZ_VCDI01000003.1"/>
</dbReference>
<dbReference type="Proteomes" id="UP000305654">
    <property type="component" value="Unassembled WGS sequence"/>
</dbReference>
<feature type="transmembrane region" description="Helical" evidence="1">
    <location>
        <begin position="198"/>
        <end position="219"/>
    </location>
</feature>
<proteinExistence type="predicted"/>